<evidence type="ECO:0000256" key="9">
    <source>
        <dbReference type="SAM" id="SignalP"/>
    </source>
</evidence>
<dbReference type="PANTHER" id="PTHR30347:SF1">
    <property type="entry name" value="MECHANOSENSITIVE CHANNEL MSCK"/>
    <property type="match status" value="1"/>
</dbReference>
<dbReference type="Gene3D" id="1.10.287.1260">
    <property type="match status" value="1"/>
</dbReference>
<dbReference type="SUPFAM" id="SSF50182">
    <property type="entry name" value="Sm-like ribonucleoproteins"/>
    <property type="match status" value="1"/>
</dbReference>
<dbReference type="EMBL" id="JBEPMB010000001">
    <property type="protein sequence ID" value="MET3612244.1"/>
    <property type="molecule type" value="Genomic_DNA"/>
</dbReference>
<dbReference type="InterPro" id="IPR010920">
    <property type="entry name" value="LSM_dom_sf"/>
</dbReference>
<keyword evidence="9" id="KW-0732">Signal</keyword>
<feature type="compositionally biased region" description="Basic and acidic residues" evidence="7">
    <location>
        <begin position="835"/>
        <end position="847"/>
    </location>
</feature>
<evidence type="ECO:0000256" key="5">
    <source>
        <dbReference type="ARBA" id="ARBA00022989"/>
    </source>
</evidence>
<reference evidence="12 13" key="1">
    <citation type="submission" date="2024-06" db="EMBL/GenBank/DDBJ databases">
        <title>Genomic Encyclopedia of Type Strains, Phase IV (KMG-IV): sequencing the most valuable type-strain genomes for metagenomic binning, comparative biology and taxonomic classification.</title>
        <authorList>
            <person name="Goeker M."/>
        </authorList>
    </citation>
    <scope>NUCLEOTIDE SEQUENCE [LARGE SCALE GENOMIC DNA]</scope>
    <source>
        <strain evidence="12 13">DSM 29780</strain>
    </source>
</reference>
<feature type="domain" description="Mechanosensitive ion channel MscS C-terminal" evidence="11">
    <location>
        <begin position="707"/>
        <end position="790"/>
    </location>
</feature>
<dbReference type="SUPFAM" id="SSF82689">
    <property type="entry name" value="Mechanosensitive channel protein MscS (YggB), C-terminal domain"/>
    <property type="match status" value="1"/>
</dbReference>
<feature type="transmembrane region" description="Helical" evidence="8">
    <location>
        <begin position="222"/>
        <end position="247"/>
    </location>
</feature>
<comment type="similarity">
    <text evidence="2">Belongs to the MscS (TC 1.A.23) family.</text>
</comment>
<keyword evidence="6 8" id="KW-0472">Membrane</keyword>
<feature type="transmembrane region" description="Helical" evidence="8">
    <location>
        <begin position="542"/>
        <end position="563"/>
    </location>
</feature>
<dbReference type="InterPro" id="IPR006685">
    <property type="entry name" value="MscS_channel_2nd"/>
</dbReference>
<keyword evidence="3" id="KW-1003">Cell membrane</keyword>
<feature type="domain" description="Mechanosensitive ion channel MscS" evidence="10">
    <location>
        <begin position="633"/>
        <end position="700"/>
    </location>
</feature>
<evidence type="ECO:0000259" key="11">
    <source>
        <dbReference type="Pfam" id="PF21082"/>
    </source>
</evidence>
<dbReference type="RefSeq" id="WP_354554818.1">
    <property type="nucleotide sequence ID" value="NZ_JBEPMB010000001.1"/>
</dbReference>
<dbReference type="Gene3D" id="2.30.30.60">
    <property type="match status" value="1"/>
</dbReference>
<evidence type="ECO:0000256" key="8">
    <source>
        <dbReference type="SAM" id="Phobius"/>
    </source>
</evidence>
<dbReference type="Gene3D" id="3.30.70.100">
    <property type="match status" value="1"/>
</dbReference>
<dbReference type="InterPro" id="IPR011014">
    <property type="entry name" value="MscS_channel_TM-2"/>
</dbReference>
<dbReference type="Pfam" id="PF21082">
    <property type="entry name" value="MS_channel_3rd"/>
    <property type="match status" value="1"/>
</dbReference>
<feature type="transmembrane region" description="Helical" evidence="8">
    <location>
        <begin position="374"/>
        <end position="398"/>
    </location>
</feature>
<keyword evidence="5 8" id="KW-1133">Transmembrane helix</keyword>
<feature type="signal peptide" evidence="9">
    <location>
        <begin position="1"/>
        <end position="29"/>
    </location>
</feature>
<evidence type="ECO:0000256" key="7">
    <source>
        <dbReference type="SAM" id="MobiDB-lite"/>
    </source>
</evidence>
<feature type="compositionally biased region" description="Gly residues" evidence="7">
    <location>
        <begin position="856"/>
        <end position="865"/>
    </location>
</feature>
<dbReference type="PANTHER" id="PTHR30347">
    <property type="entry name" value="POTASSIUM CHANNEL RELATED"/>
    <property type="match status" value="1"/>
</dbReference>
<comment type="caution">
    <text evidence="12">The sequence shown here is derived from an EMBL/GenBank/DDBJ whole genome shotgun (WGS) entry which is preliminary data.</text>
</comment>
<evidence type="ECO:0000313" key="12">
    <source>
        <dbReference type="EMBL" id="MET3612244.1"/>
    </source>
</evidence>
<dbReference type="InterPro" id="IPR011066">
    <property type="entry name" value="MscS_channel_C_sf"/>
</dbReference>
<dbReference type="InterPro" id="IPR023408">
    <property type="entry name" value="MscS_beta-dom_sf"/>
</dbReference>
<evidence type="ECO:0000256" key="2">
    <source>
        <dbReference type="ARBA" id="ARBA00008017"/>
    </source>
</evidence>
<organism evidence="12 13">
    <name type="scientific">Rhizobium aquaticum</name>
    <dbReference type="NCBI Taxonomy" id="1549636"/>
    <lineage>
        <taxon>Bacteria</taxon>
        <taxon>Pseudomonadati</taxon>
        <taxon>Pseudomonadota</taxon>
        <taxon>Alphaproteobacteria</taxon>
        <taxon>Hyphomicrobiales</taxon>
        <taxon>Rhizobiaceae</taxon>
        <taxon>Rhizobium/Agrobacterium group</taxon>
        <taxon>Rhizobium</taxon>
    </lineage>
</organism>
<evidence type="ECO:0000313" key="13">
    <source>
        <dbReference type="Proteomes" id="UP001549047"/>
    </source>
</evidence>
<dbReference type="PROSITE" id="PS01246">
    <property type="entry name" value="UPF0003"/>
    <property type="match status" value="1"/>
</dbReference>
<accession>A0ABV2IX53</accession>
<feature type="transmembrane region" description="Helical" evidence="8">
    <location>
        <begin position="268"/>
        <end position="289"/>
    </location>
</feature>
<feature type="transmembrane region" description="Helical" evidence="8">
    <location>
        <begin position="301"/>
        <end position="322"/>
    </location>
</feature>
<feature type="transmembrane region" description="Helical" evidence="8">
    <location>
        <begin position="496"/>
        <end position="522"/>
    </location>
</feature>
<dbReference type="InterPro" id="IPR052702">
    <property type="entry name" value="MscS-like_channel"/>
</dbReference>
<dbReference type="SUPFAM" id="SSF82861">
    <property type="entry name" value="Mechanosensitive channel protein MscS (YggB), transmembrane region"/>
    <property type="match status" value="1"/>
</dbReference>
<evidence type="ECO:0000259" key="10">
    <source>
        <dbReference type="Pfam" id="PF00924"/>
    </source>
</evidence>
<keyword evidence="4 8" id="KW-0812">Transmembrane</keyword>
<evidence type="ECO:0000256" key="4">
    <source>
        <dbReference type="ARBA" id="ARBA00022692"/>
    </source>
</evidence>
<feature type="transmembrane region" description="Helical" evidence="8">
    <location>
        <begin position="617"/>
        <end position="646"/>
    </location>
</feature>
<feature type="transmembrane region" description="Helical" evidence="8">
    <location>
        <begin position="419"/>
        <end position="437"/>
    </location>
</feature>
<feature type="chain" id="PRO_5047065127" evidence="9">
    <location>
        <begin position="30"/>
        <end position="865"/>
    </location>
</feature>
<feature type="region of interest" description="Disordered" evidence="7">
    <location>
        <begin position="819"/>
        <end position="865"/>
    </location>
</feature>
<dbReference type="Proteomes" id="UP001549047">
    <property type="component" value="Unassembled WGS sequence"/>
</dbReference>
<dbReference type="InterPro" id="IPR049278">
    <property type="entry name" value="MS_channel_C"/>
</dbReference>
<name>A0ABV2IX53_9HYPH</name>
<gene>
    <name evidence="12" type="ORF">ABID16_000549</name>
</gene>
<keyword evidence="13" id="KW-1185">Reference proteome</keyword>
<protein>
    <submittedName>
        <fullName evidence="12">Small-conductance mechanosensitive channel</fullName>
    </submittedName>
</protein>
<proteinExistence type="inferred from homology"/>
<sequence>MTSGTASRPFAALLAAALIAFGTLTAALAQNPQPAAAPAAQQTDAVAAPEPSPVEVARKQLSDAGNTLKALTDQVDDKADDDQQLADLKLKVDGLTKAILDVSVSFNPRLTQIRERLAALGDPPAAGTAEDPAVKAEREKLNAERATINSVTGDAENLSIASRKLSNQITEDRRTLFTNTLLKKTDVNLDTLSEAARAFGEEKTTFVQSVSSWFRFVWNFKFYQLMSALFFSVLAALVIVMFSYRLLSPLVRRNTGVENPAYLSRLSVAFWSTILPTVALFVFDVFSLFLLDNFNVLRADIAPILGAFMGLVLAIFFVYRLTTAVLAPLEPNWRLAHVTDRGARLLTMTIVALAVVISFDFFLSAVSKVLGADIVLTVVKSYFSSIIAGAMMFAMSFIRPIRPDDGSEEGKAWPRIVRFPLAIAGLALIACALLGYVGLARFAATQIVMAGAVVVTTFLGLLSGRAIIKPGAFGDTVFGRYCQRRFKLEEMTLDQIGLAVGFAFYGIAIVIGVPLLLVQWGFQLTEIWIWVSQIFTEISIGKFHFSIIGLLAGVAFFFAGLWITRWLQGWLDGNVLARSKLDSGVRNSVKTGFGYVGIAIAALFGVSAAGIDLSSLALVAGALSLGIGFGLQNIVSNFVSGLILLVERPFKVGDWVVTGTTEGFVRRISVRATEIETFQHLSIIVPNSELINASVGNWTHKNRLGRVEIAVGVSYGSDPRRVMEILLEIAQAQENVLKIPEPVVAFQGFGESALNFEIRVHLADVLDGLKVRNNIRLAIFERFKEEGIEFPFPQRELHLKIEDGVTSILRDAISQRGKFQGNPDKVFTNMGGLGHRHEDDDGSHHDDDGDGDGEGHSGGGGSHGN</sequence>
<evidence type="ECO:0000256" key="6">
    <source>
        <dbReference type="ARBA" id="ARBA00023136"/>
    </source>
</evidence>
<evidence type="ECO:0000256" key="3">
    <source>
        <dbReference type="ARBA" id="ARBA00022475"/>
    </source>
</evidence>
<dbReference type="InterPro" id="IPR006686">
    <property type="entry name" value="MscS_channel_CS"/>
</dbReference>
<comment type="subcellular location">
    <subcellularLocation>
        <location evidence="1">Cell membrane</location>
        <topology evidence="1">Multi-pass membrane protein</topology>
    </subcellularLocation>
</comment>
<evidence type="ECO:0000256" key="1">
    <source>
        <dbReference type="ARBA" id="ARBA00004651"/>
    </source>
</evidence>
<feature type="transmembrane region" description="Helical" evidence="8">
    <location>
        <begin position="593"/>
        <end position="611"/>
    </location>
</feature>
<feature type="transmembrane region" description="Helical" evidence="8">
    <location>
        <begin position="443"/>
        <end position="462"/>
    </location>
</feature>
<dbReference type="Pfam" id="PF00924">
    <property type="entry name" value="MS_channel_2nd"/>
    <property type="match status" value="1"/>
</dbReference>
<feature type="transmembrane region" description="Helical" evidence="8">
    <location>
        <begin position="343"/>
        <end position="362"/>
    </location>
</feature>